<comment type="caution">
    <text evidence="4">The sequence shown here is derived from an EMBL/GenBank/DDBJ whole genome shotgun (WGS) entry which is preliminary data.</text>
</comment>
<evidence type="ECO:0000313" key="5">
    <source>
        <dbReference type="EMBL" id="SER68934.1"/>
    </source>
</evidence>
<evidence type="ECO:0000313" key="4">
    <source>
        <dbReference type="EMBL" id="KRN81583.1"/>
    </source>
</evidence>
<evidence type="ECO:0000256" key="1">
    <source>
        <dbReference type="ARBA" id="ARBA00023015"/>
    </source>
</evidence>
<reference evidence="5 7" key="2">
    <citation type="submission" date="2016-10" db="EMBL/GenBank/DDBJ databases">
        <authorList>
            <person name="Varghese N."/>
            <person name="Submissions S."/>
        </authorList>
    </citation>
    <scope>NUCLEOTIDE SEQUENCE [LARGE SCALE GENOMIC DNA]</scope>
    <source>
        <strain evidence="5 7">CGMCC 1.3889</strain>
    </source>
</reference>
<dbReference type="PANTHER" id="PTHR34580">
    <property type="match status" value="1"/>
</dbReference>
<dbReference type="Proteomes" id="UP000051749">
    <property type="component" value="Unassembled WGS sequence"/>
</dbReference>
<dbReference type="InterPro" id="IPR051534">
    <property type="entry name" value="CBASS_pafABC_assoc_protein"/>
</dbReference>
<dbReference type="RefSeq" id="WP_057807554.1">
    <property type="nucleotide sequence ID" value="NZ_BJYP01000028.1"/>
</dbReference>
<dbReference type="Proteomes" id="UP000182818">
    <property type="component" value="Unassembled WGS sequence"/>
</dbReference>
<dbReference type="GO" id="GO:0003700">
    <property type="term" value="F:DNA-binding transcription factor activity"/>
    <property type="evidence" value="ECO:0007669"/>
    <property type="project" value="InterPro"/>
</dbReference>
<evidence type="ECO:0000259" key="3">
    <source>
        <dbReference type="PROSITE" id="PS51000"/>
    </source>
</evidence>
<keyword evidence="5" id="KW-0238">DNA-binding</keyword>
<dbReference type="InterPro" id="IPR057727">
    <property type="entry name" value="WCX_dom"/>
</dbReference>
<feature type="domain" description="HTH deoR-type" evidence="3">
    <location>
        <begin position="3"/>
        <end position="62"/>
    </location>
</feature>
<dbReference type="Pfam" id="PF25583">
    <property type="entry name" value="WCX"/>
    <property type="match status" value="1"/>
</dbReference>
<evidence type="ECO:0000313" key="6">
    <source>
        <dbReference type="Proteomes" id="UP000051749"/>
    </source>
</evidence>
<dbReference type="InterPro" id="IPR001034">
    <property type="entry name" value="DeoR_HTH"/>
</dbReference>
<name>A0A0R2JWN4_9LACO</name>
<dbReference type="STRING" id="319653.SAMN04487973_11317"/>
<dbReference type="PIRSF" id="PIRSF016838">
    <property type="entry name" value="PafC"/>
    <property type="match status" value="1"/>
</dbReference>
<dbReference type="EMBL" id="JQBY01000024">
    <property type="protein sequence ID" value="KRN81583.1"/>
    <property type="molecule type" value="Genomic_DNA"/>
</dbReference>
<dbReference type="InterPro" id="IPR036388">
    <property type="entry name" value="WH-like_DNA-bd_sf"/>
</dbReference>
<dbReference type="GO" id="GO:0003677">
    <property type="term" value="F:DNA binding"/>
    <property type="evidence" value="ECO:0007669"/>
    <property type="project" value="UniProtKB-KW"/>
</dbReference>
<dbReference type="InterPro" id="IPR028349">
    <property type="entry name" value="PafC-like"/>
</dbReference>
<dbReference type="AlphaFoldDB" id="A0A0R2JWN4"/>
<keyword evidence="7" id="KW-1185">Reference proteome</keyword>
<protein>
    <submittedName>
        <fullName evidence="5">Predicted DNA-binding transcriptional regulator YafY, contains an HTH and WYL domains</fullName>
    </submittedName>
    <submittedName>
        <fullName evidence="4">Transcriptional regulator, deor family</fullName>
    </submittedName>
</protein>
<gene>
    <name evidence="4" type="ORF">IV87_GL001096</name>
    <name evidence="5" type="ORF">SAMN04487973_11317</name>
</gene>
<dbReference type="Pfam" id="PF13280">
    <property type="entry name" value="WYL"/>
    <property type="match status" value="1"/>
</dbReference>
<dbReference type="InterPro" id="IPR036390">
    <property type="entry name" value="WH_DNA-bd_sf"/>
</dbReference>
<dbReference type="PROSITE" id="PS51000">
    <property type="entry name" value="HTH_DEOR_2"/>
    <property type="match status" value="1"/>
</dbReference>
<dbReference type="GeneID" id="76044285"/>
<proteinExistence type="predicted"/>
<organism evidence="4 6">
    <name type="scientific">Pediococcus ethanolidurans</name>
    <dbReference type="NCBI Taxonomy" id="319653"/>
    <lineage>
        <taxon>Bacteria</taxon>
        <taxon>Bacillati</taxon>
        <taxon>Bacillota</taxon>
        <taxon>Bacilli</taxon>
        <taxon>Lactobacillales</taxon>
        <taxon>Lactobacillaceae</taxon>
        <taxon>Pediococcus</taxon>
    </lineage>
</organism>
<sequence length="305" mass="35223">MTKIERLISIVMMLLARETISAQELADYFQVAKRTILRDMDTLNLANIPIYAIRGSKGGFGIMPTYKFDKRLLSVTDLQNVLVALGGFQNLMLNEDIKTTLTKIRGMIPSEVTQNSVSISFHQWAGRSELASTMEMLQKAIKTHHLVQLTYIDVTGQQTTRQVEPYQLQARETRWYLEAYSLNRQAYRSFKISRITASKLLTTTFKPRDYQAQVRHQPGTFPFPSIPVRVRIDASIRDQFVERYGAKVLNVVDSNHYDAEITVPYHEFGYRYLAGFGSRLQVIAPKDFVENYKRFLKQLLSQYDK</sequence>
<keyword evidence="1" id="KW-0805">Transcription regulation</keyword>
<dbReference type="Gene3D" id="1.10.10.10">
    <property type="entry name" value="Winged helix-like DNA-binding domain superfamily/Winged helix DNA-binding domain"/>
    <property type="match status" value="1"/>
</dbReference>
<dbReference type="SUPFAM" id="SSF46785">
    <property type="entry name" value="Winged helix' DNA-binding domain"/>
    <property type="match status" value="1"/>
</dbReference>
<accession>A0A0R2JWN4</accession>
<dbReference type="InterPro" id="IPR026881">
    <property type="entry name" value="WYL_dom"/>
</dbReference>
<dbReference type="Pfam" id="PF08279">
    <property type="entry name" value="HTH_11"/>
    <property type="match status" value="1"/>
</dbReference>
<dbReference type="PATRIC" id="fig|319653.3.peg.1111"/>
<dbReference type="PANTHER" id="PTHR34580:SF1">
    <property type="entry name" value="PROTEIN PAFC"/>
    <property type="match status" value="1"/>
</dbReference>
<evidence type="ECO:0000256" key="2">
    <source>
        <dbReference type="ARBA" id="ARBA00023163"/>
    </source>
</evidence>
<keyword evidence="2" id="KW-0804">Transcription</keyword>
<dbReference type="EMBL" id="FOGK01000013">
    <property type="protein sequence ID" value="SER68934.1"/>
    <property type="molecule type" value="Genomic_DNA"/>
</dbReference>
<dbReference type="InterPro" id="IPR013196">
    <property type="entry name" value="HTH_11"/>
</dbReference>
<dbReference type="OrthoDB" id="9815009at2"/>
<evidence type="ECO:0000313" key="7">
    <source>
        <dbReference type="Proteomes" id="UP000182818"/>
    </source>
</evidence>
<reference evidence="4 6" key="1">
    <citation type="journal article" date="2015" name="Genome Announc.">
        <title>Expanding the biotechnology potential of lactobacilli through comparative genomics of 213 strains and associated genera.</title>
        <authorList>
            <person name="Sun Z."/>
            <person name="Harris H.M."/>
            <person name="McCann A."/>
            <person name="Guo C."/>
            <person name="Argimon S."/>
            <person name="Zhang W."/>
            <person name="Yang X."/>
            <person name="Jeffery I.B."/>
            <person name="Cooney J.C."/>
            <person name="Kagawa T.F."/>
            <person name="Liu W."/>
            <person name="Song Y."/>
            <person name="Salvetti E."/>
            <person name="Wrobel A."/>
            <person name="Rasinkangas P."/>
            <person name="Parkhill J."/>
            <person name="Rea M.C."/>
            <person name="O'Sullivan O."/>
            <person name="Ritari J."/>
            <person name="Douillard F.P."/>
            <person name="Paul Ross R."/>
            <person name="Yang R."/>
            <person name="Briner A.E."/>
            <person name="Felis G.E."/>
            <person name="de Vos W.M."/>
            <person name="Barrangou R."/>
            <person name="Klaenhammer T.R."/>
            <person name="Caufield P.W."/>
            <person name="Cui Y."/>
            <person name="Zhang H."/>
            <person name="O'Toole P.W."/>
        </authorList>
    </citation>
    <scope>NUCLEOTIDE SEQUENCE [LARGE SCALE GENOMIC DNA]</scope>
    <source>
        <strain evidence="4 6">DSM 22301</strain>
    </source>
</reference>
<dbReference type="PROSITE" id="PS52050">
    <property type="entry name" value="WYL"/>
    <property type="match status" value="1"/>
</dbReference>